<sequence>MSLSPRIKKRDKSLFVRTRIVKERSSSSSMASITTMMMTTIPSEFQQQPRTSTQSCHLTIGCSHVLTCPKSTCTNFCDMQHYLCRSLLFPSSPQRRGLTRLTKQISASSSGLEASITDQKGKTIKLKSAMIVIESQDENKMQIQVNLTGDETEKVFDQVLTNLARTAPPVPGFRRQKGGKILISLANVVQVPKSFLLQMLGEERVTKFVIQEIVNSTMDDYVKNENLNVKDNKINTIQKAEELMSSFIPGKEFRFNAVLELEGSEIKTSS</sequence>
<dbReference type="PANTHER" id="PTHR30560:SF4">
    <property type="entry name" value="OS01G0894700 PROTEIN"/>
    <property type="match status" value="1"/>
</dbReference>
<reference evidence="9 10" key="1">
    <citation type="journal article" date="2016" name="G3 (Bethesda)">
        <title>First Draft Assembly and Annotation of the Genome of a California Endemic Oak Quercus lobata Nee (Fagaceae).</title>
        <authorList>
            <person name="Sork V.L."/>
            <person name="Fitz-Gibbon S.T."/>
            <person name="Puiu D."/>
            <person name="Crepeau M."/>
            <person name="Gugger P.F."/>
            <person name="Sherman R."/>
            <person name="Stevens K."/>
            <person name="Langley C.H."/>
            <person name="Pellegrini M."/>
            <person name="Salzberg S.L."/>
        </authorList>
    </citation>
    <scope>NUCLEOTIDE SEQUENCE [LARGE SCALE GENOMIC DNA]</scope>
    <source>
        <strain evidence="9 10">cv. SW786</strain>
    </source>
</reference>
<keyword evidence="5" id="KW-0143">Chaperone</keyword>
<dbReference type="GO" id="GO:0015031">
    <property type="term" value="P:protein transport"/>
    <property type="evidence" value="ECO:0007669"/>
    <property type="project" value="InterPro"/>
</dbReference>
<dbReference type="GO" id="GO:0003755">
    <property type="term" value="F:peptidyl-prolyl cis-trans isomerase activity"/>
    <property type="evidence" value="ECO:0007669"/>
    <property type="project" value="UniProtKB-KW"/>
</dbReference>
<dbReference type="Proteomes" id="UP000594261">
    <property type="component" value="Chromosome 10"/>
</dbReference>
<evidence type="ECO:0000256" key="3">
    <source>
        <dbReference type="ARBA" id="ARBA00013194"/>
    </source>
</evidence>
<dbReference type="FunFam" id="3.30.70.1050:FF:000004">
    <property type="entry name" value="Trigger factor"/>
    <property type="match status" value="1"/>
</dbReference>
<dbReference type="GO" id="GO:0043022">
    <property type="term" value="F:ribosome binding"/>
    <property type="evidence" value="ECO:0007669"/>
    <property type="project" value="TreeGrafter"/>
</dbReference>
<organism evidence="9 10">
    <name type="scientific">Quercus lobata</name>
    <name type="common">Valley oak</name>
    <dbReference type="NCBI Taxonomy" id="97700"/>
    <lineage>
        <taxon>Eukaryota</taxon>
        <taxon>Viridiplantae</taxon>
        <taxon>Streptophyta</taxon>
        <taxon>Embryophyta</taxon>
        <taxon>Tracheophyta</taxon>
        <taxon>Spermatophyta</taxon>
        <taxon>Magnoliopsida</taxon>
        <taxon>eudicotyledons</taxon>
        <taxon>Gunneridae</taxon>
        <taxon>Pentapetalae</taxon>
        <taxon>rosids</taxon>
        <taxon>fabids</taxon>
        <taxon>Fagales</taxon>
        <taxon>Fagaceae</taxon>
        <taxon>Quercus</taxon>
    </lineage>
</organism>
<keyword evidence="6" id="KW-0413">Isomerase</keyword>
<dbReference type="GO" id="GO:0044183">
    <property type="term" value="F:protein folding chaperone"/>
    <property type="evidence" value="ECO:0007669"/>
    <property type="project" value="TreeGrafter"/>
</dbReference>
<dbReference type="SUPFAM" id="SSF102735">
    <property type="entry name" value="Trigger factor ribosome-binding domain"/>
    <property type="match status" value="1"/>
</dbReference>
<comment type="function">
    <text evidence="7">Involved in protein export. Acts as a chaperone by maintaining the newly synthesized protein in an open conformation. Functions as a peptidyl-prolyl cis-trans isomerase.</text>
</comment>
<dbReference type="PANTHER" id="PTHR30560">
    <property type="entry name" value="TRIGGER FACTOR CHAPERONE AND PEPTIDYL-PROLYL CIS/TRANS ISOMERASE"/>
    <property type="match status" value="1"/>
</dbReference>
<dbReference type="EnsemblPlants" id="QL10p054554:mrna">
    <property type="protein sequence ID" value="QL10p054554:mrna"/>
    <property type="gene ID" value="QL10p054554"/>
</dbReference>
<dbReference type="GO" id="GO:0043335">
    <property type="term" value="P:protein unfolding"/>
    <property type="evidence" value="ECO:0007669"/>
    <property type="project" value="TreeGrafter"/>
</dbReference>
<evidence type="ECO:0000259" key="8">
    <source>
        <dbReference type="Pfam" id="PF05697"/>
    </source>
</evidence>
<dbReference type="Gramene" id="QL10p054554:mrna">
    <property type="protein sequence ID" value="QL10p054554:mrna"/>
    <property type="gene ID" value="QL10p054554"/>
</dbReference>
<protein>
    <recommendedName>
        <fullName evidence="3">peptidylprolyl isomerase</fullName>
        <ecNumber evidence="3">5.2.1.8</ecNumber>
    </recommendedName>
</protein>
<dbReference type="GO" id="GO:0051083">
    <property type="term" value="P:'de novo' cotranslational protein folding"/>
    <property type="evidence" value="ECO:0007669"/>
    <property type="project" value="TreeGrafter"/>
</dbReference>
<dbReference type="InParanoid" id="A0A7N2MTC8"/>
<keyword evidence="10" id="KW-1185">Reference proteome</keyword>
<name>A0A7N2MTC8_QUELO</name>
<evidence type="ECO:0000256" key="7">
    <source>
        <dbReference type="ARBA" id="ARBA00024849"/>
    </source>
</evidence>
<dbReference type="AlphaFoldDB" id="A0A7N2MTC8"/>
<proteinExistence type="inferred from homology"/>
<dbReference type="InterPro" id="IPR008881">
    <property type="entry name" value="Trigger_fac_ribosome-bd_bac"/>
</dbReference>
<evidence type="ECO:0000256" key="1">
    <source>
        <dbReference type="ARBA" id="ARBA00000971"/>
    </source>
</evidence>
<evidence type="ECO:0000256" key="5">
    <source>
        <dbReference type="ARBA" id="ARBA00023186"/>
    </source>
</evidence>
<dbReference type="InterPro" id="IPR005215">
    <property type="entry name" value="Trig_fac"/>
</dbReference>
<evidence type="ECO:0000256" key="4">
    <source>
        <dbReference type="ARBA" id="ARBA00023110"/>
    </source>
</evidence>
<dbReference type="OMA" id="FFWPISA"/>
<dbReference type="Pfam" id="PF05697">
    <property type="entry name" value="Trigger_N"/>
    <property type="match status" value="1"/>
</dbReference>
<dbReference type="InterPro" id="IPR036611">
    <property type="entry name" value="Trigger_fac_ribosome-bd_sf"/>
</dbReference>
<evidence type="ECO:0000313" key="10">
    <source>
        <dbReference type="Proteomes" id="UP000594261"/>
    </source>
</evidence>
<evidence type="ECO:0000256" key="2">
    <source>
        <dbReference type="ARBA" id="ARBA00005464"/>
    </source>
</evidence>
<reference evidence="9" key="2">
    <citation type="submission" date="2021-01" db="UniProtKB">
        <authorList>
            <consortium name="EnsemblPlants"/>
        </authorList>
    </citation>
    <scope>IDENTIFICATION</scope>
</reference>
<comment type="similarity">
    <text evidence="2">Belongs to the FKBP-type PPIase family. Tig subfamily.</text>
</comment>
<accession>A0A7N2MTC8</accession>
<comment type="catalytic activity">
    <reaction evidence="1">
        <text>[protein]-peptidylproline (omega=180) = [protein]-peptidylproline (omega=0)</text>
        <dbReference type="Rhea" id="RHEA:16237"/>
        <dbReference type="Rhea" id="RHEA-COMP:10747"/>
        <dbReference type="Rhea" id="RHEA-COMP:10748"/>
        <dbReference type="ChEBI" id="CHEBI:83833"/>
        <dbReference type="ChEBI" id="CHEBI:83834"/>
        <dbReference type="EC" id="5.2.1.8"/>
    </reaction>
</comment>
<feature type="domain" description="Trigger factor ribosome-binding bacterial" evidence="8">
    <location>
        <begin position="132"/>
        <end position="261"/>
    </location>
</feature>
<dbReference type="Gene3D" id="3.30.70.1050">
    <property type="entry name" value="Trigger factor ribosome-binding domain"/>
    <property type="match status" value="1"/>
</dbReference>
<evidence type="ECO:0000256" key="6">
    <source>
        <dbReference type="ARBA" id="ARBA00023235"/>
    </source>
</evidence>
<dbReference type="EMBL" id="LRBV02000010">
    <property type="status" value="NOT_ANNOTATED_CDS"/>
    <property type="molecule type" value="Genomic_DNA"/>
</dbReference>
<keyword evidence="4" id="KW-0697">Rotamase</keyword>
<evidence type="ECO:0000313" key="9">
    <source>
        <dbReference type="EnsemblPlants" id="QL10p054554:mrna"/>
    </source>
</evidence>
<dbReference type="EC" id="5.2.1.8" evidence="3"/>